<dbReference type="OrthoDB" id="123319at2"/>
<evidence type="ECO:0000313" key="2">
    <source>
        <dbReference type="EMBL" id="SEC57447.1"/>
    </source>
</evidence>
<organism evidence="2 3">
    <name type="scientific">Terriglobus roseus</name>
    <dbReference type="NCBI Taxonomy" id="392734"/>
    <lineage>
        <taxon>Bacteria</taxon>
        <taxon>Pseudomonadati</taxon>
        <taxon>Acidobacteriota</taxon>
        <taxon>Terriglobia</taxon>
        <taxon>Terriglobales</taxon>
        <taxon>Acidobacteriaceae</taxon>
        <taxon>Terriglobus</taxon>
    </lineage>
</organism>
<keyword evidence="1" id="KW-0812">Transmembrane</keyword>
<accession>A0A1H4TM12</accession>
<evidence type="ECO:0000256" key="1">
    <source>
        <dbReference type="SAM" id="Phobius"/>
    </source>
</evidence>
<dbReference type="Proteomes" id="UP000182409">
    <property type="component" value="Unassembled WGS sequence"/>
</dbReference>
<evidence type="ECO:0008006" key="4">
    <source>
        <dbReference type="Google" id="ProtNLM"/>
    </source>
</evidence>
<keyword evidence="1" id="KW-1133">Transmembrane helix</keyword>
<reference evidence="2 3" key="1">
    <citation type="submission" date="2016-10" db="EMBL/GenBank/DDBJ databases">
        <authorList>
            <person name="de Groot N.N."/>
        </authorList>
    </citation>
    <scope>NUCLEOTIDE SEQUENCE [LARGE SCALE GENOMIC DNA]</scope>
    <source>
        <strain evidence="2 3">AB35.6</strain>
    </source>
</reference>
<dbReference type="RefSeq" id="WP_074655501.1">
    <property type="nucleotide sequence ID" value="NZ_FNSD01000001.1"/>
</dbReference>
<dbReference type="EMBL" id="FNSD01000001">
    <property type="protein sequence ID" value="SEC57447.1"/>
    <property type="molecule type" value="Genomic_DNA"/>
</dbReference>
<protein>
    <recommendedName>
        <fullName evidence="4">DUF3185 domain-containing protein</fullName>
    </recommendedName>
</protein>
<dbReference type="AlphaFoldDB" id="A0A1H4TM12"/>
<keyword evidence="1" id="KW-0472">Membrane</keyword>
<proteinExistence type="predicted"/>
<evidence type="ECO:0000313" key="3">
    <source>
        <dbReference type="Proteomes" id="UP000182409"/>
    </source>
</evidence>
<name>A0A1H4TM12_9BACT</name>
<gene>
    <name evidence="2" type="ORF">SAMN05443244_3797</name>
</gene>
<feature type="transmembrane region" description="Helical" evidence="1">
    <location>
        <begin position="49"/>
        <end position="70"/>
    </location>
</feature>
<sequence>MKALVVVGVVLILAGVASLVTGGFSFTHQKKDVDAGPIQISHESTKHVPVGPIVAGVLIVCGLGLTVVGAKK</sequence>